<feature type="signal peptide" evidence="5">
    <location>
        <begin position="1"/>
        <end position="33"/>
    </location>
</feature>
<dbReference type="EMBL" id="JBIGHY010000001">
    <property type="protein sequence ID" value="MFG6413049.1"/>
    <property type="molecule type" value="Genomic_DNA"/>
</dbReference>
<evidence type="ECO:0000259" key="7">
    <source>
        <dbReference type="Pfam" id="PF08479"/>
    </source>
</evidence>
<dbReference type="Proteomes" id="UP001606300">
    <property type="component" value="Unassembled WGS sequence"/>
</dbReference>
<dbReference type="Pfam" id="PF08479">
    <property type="entry name" value="POTRA_2"/>
    <property type="match status" value="1"/>
</dbReference>
<evidence type="ECO:0000256" key="2">
    <source>
        <dbReference type="ARBA" id="ARBA00022692"/>
    </source>
</evidence>
<evidence type="ECO:0000256" key="5">
    <source>
        <dbReference type="SAM" id="SignalP"/>
    </source>
</evidence>
<proteinExistence type="predicted"/>
<keyword evidence="1" id="KW-1134">Transmembrane beta strand</keyword>
<dbReference type="RefSeq" id="WP_394469128.1">
    <property type="nucleotide sequence ID" value="NZ_JBIGHY010000001.1"/>
</dbReference>
<gene>
    <name evidence="8" type="ORF">ACG02S_03970</name>
</gene>
<organism evidence="8 9">
    <name type="scientific">Pelomonas dachongensis</name>
    <dbReference type="NCBI Taxonomy" id="3299029"/>
    <lineage>
        <taxon>Bacteria</taxon>
        <taxon>Pseudomonadati</taxon>
        <taxon>Pseudomonadota</taxon>
        <taxon>Betaproteobacteria</taxon>
        <taxon>Burkholderiales</taxon>
        <taxon>Sphaerotilaceae</taxon>
        <taxon>Roseateles</taxon>
    </lineage>
</organism>
<feature type="region of interest" description="Disordered" evidence="4">
    <location>
        <begin position="38"/>
        <end position="72"/>
    </location>
</feature>
<name>A0ABW7EJG5_9BURK</name>
<feature type="domain" description="Polypeptide-transport-associated ShlB-type" evidence="7">
    <location>
        <begin position="93"/>
        <end position="154"/>
    </location>
</feature>
<comment type="caution">
    <text evidence="8">The sequence shown here is derived from an EMBL/GenBank/DDBJ whole genome shotgun (WGS) entry which is preliminary data.</text>
</comment>
<keyword evidence="1" id="KW-0472">Membrane</keyword>
<dbReference type="PANTHER" id="PTHR34597">
    <property type="entry name" value="SLR1661 PROTEIN"/>
    <property type="match status" value="1"/>
</dbReference>
<dbReference type="InterPro" id="IPR005565">
    <property type="entry name" value="Hemolysn_activator_HlyB_C"/>
</dbReference>
<keyword evidence="9" id="KW-1185">Reference proteome</keyword>
<keyword evidence="3" id="KW-0998">Cell outer membrane</keyword>
<evidence type="ECO:0000256" key="4">
    <source>
        <dbReference type="SAM" id="MobiDB-lite"/>
    </source>
</evidence>
<keyword evidence="2" id="KW-0812">Transmembrane</keyword>
<feature type="compositionally biased region" description="Basic and acidic residues" evidence="4">
    <location>
        <begin position="47"/>
        <end position="72"/>
    </location>
</feature>
<accession>A0ABW7EJG5</accession>
<dbReference type="PANTHER" id="PTHR34597:SF1">
    <property type="entry name" value="HEME_HEMOPEXIN TRANSPORTER PROTEIN HUXB"/>
    <property type="match status" value="1"/>
</dbReference>
<sequence length="575" mass="61766">MLPVARPHRQTRPASFRHWMLAALWAVLLPAGAQTPTVVPTPSELAKPAEPRREADALPDRPGPPRELGKPDDELKIDVAAYVVASDAPAALREALPRLTASFVGTGRGFEDLVNAANEVTRFLQRDLGYYLGYAYIPEQVFDGQTVRIAVLEGRLDRVVLNWSEGLPVKREVVDAYLQALQPGDVLTVEAVERTVFLINDLRGIVTRAEVKAGSRPGTAILVFTPRAEARYSGSVDADFNGARVIGTPRLGAQVVMASPLGRGDGLSASVLSSTTRGLMFGLVSYASPIGADGFKAGVSLSAVRYQLDQDEFPLDLHGTGTTFNVFGLHPWVRSRNLNLFVLGAVNAKRYVDKIAALATRKQVDDANLGLSGDFRDSLLSGSVNTFELQLTQGRLKFPAGMPSGSDDAPTFRKLGVSASRLQNVVSGRLLAYLNVRGQWALSNLDSTEQFRAGGPNGVRALGPGDGTGDSGAVASLELRWLPPSSLFGKWSSELVLAAFYDAAFVQLRHDPDRVQRDPDYVNHARLGGVGLSLVWARAGSHSLRVSVATPTEGRGSGETQASKLRAYAQGSWSF</sequence>
<evidence type="ECO:0000256" key="1">
    <source>
        <dbReference type="ARBA" id="ARBA00022452"/>
    </source>
</evidence>
<protein>
    <submittedName>
        <fullName evidence="8">ShlB/FhaC/HecB family hemolysin secretion/activation protein</fullName>
    </submittedName>
</protein>
<feature type="domain" description="Haemolysin activator HlyB C-terminal" evidence="6">
    <location>
        <begin position="219"/>
        <end position="486"/>
    </location>
</feature>
<evidence type="ECO:0000256" key="3">
    <source>
        <dbReference type="ARBA" id="ARBA00023237"/>
    </source>
</evidence>
<dbReference type="Pfam" id="PF03865">
    <property type="entry name" value="ShlB"/>
    <property type="match status" value="1"/>
</dbReference>
<dbReference type="Gene3D" id="3.10.20.310">
    <property type="entry name" value="membrane protein fhac"/>
    <property type="match status" value="1"/>
</dbReference>
<feature type="chain" id="PRO_5045223222" evidence="5">
    <location>
        <begin position="34"/>
        <end position="575"/>
    </location>
</feature>
<dbReference type="Gene3D" id="2.40.160.50">
    <property type="entry name" value="membrane protein fhac: a member of the omp85/tpsb transporter family"/>
    <property type="match status" value="1"/>
</dbReference>
<dbReference type="InterPro" id="IPR013686">
    <property type="entry name" value="Polypept-transport_assoc_ShlB"/>
</dbReference>
<dbReference type="InterPro" id="IPR051544">
    <property type="entry name" value="TPS_OM_transporter"/>
</dbReference>
<keyword evidence="5" id="KW-0732">Signal</keyword>
<evidence type="ECO:0000313" key="9">
    <source>
        <dbReference type="Proteomes" id="UP001606300"/>
    </source>
</evidence>
<evidence type="ECO:0000259" key="6">
    <source>
        <dbReference type="Pfam" id="PF03865"/>
    </source>
</evidence>
<reference evidence="8 9" key="1">
    <citation type="submission" date="2024-09" db="EMBL/GenBank/DDBJ databases">
        <title>Novel species of the genus Pelomonas and Roseateles isolated from streams.</title>
        <authorList>
            <person name="Lu H."/>
        </authorList>
    </citation>
    <scope>NUCLEOTIDE SEQUENCE [LARGE SCALE GENOMIC DNA]</scope>
    <source>
        <strain evidence="8 9">DC23W</strain>
    </source>
</reference>
<evidence type="ECO:0000313" key="8">
    <source>
        <dbReference type="EMBL" id="MFG6413049.1"/>
    </source>
</evidence>